<keyword evidence="9 10" id="KW-0593">Phospholipase A2 inhibitor</keyword>
<proteinExistence type="inferred from homology"/>
<protein>
    <submittedName>
        <fullName evidence="9">phospholipase A2 inhibitor subunit gamma B-like</fullName>
    </submittedName>
</protein>
<dbReference type="SUPFAM" id="SSF57302">
    <property type="entry name" value="Snake toxin-like"/>
    <property type="match status" value="2"/>
</dbReference>
<dbReference type="InterPro" id="IPR050918">
    <property type="entry name" value="CNF-like_PLA2_Inhibitor"/>
</dbReference>
<dbReference type="RefSeq" id="XP_025072245.1">
    <property type="nucleotide sequence ID" value="XM_025216460.1"/>
</dbReference>
<name>A0A1U7SF37_ALLSI</name>
<dbReference type="KEGG" id="asn:102368156"/>
<evidence type="ECO:0000256" key="4">
    <source>
        <dbReference type="ARBA" id="ARBA00023157"/>
    </source>
</evidence>
<dbReference type="eggNOG" id="ENOG502SZ5M">
    <property type="taxonomic scope" value="Eukaryota"/>
</dbReference>
<dbReference type="RefSeq" id="XP_006034538.1">
    <property type="nucleotide sequence ID" value="XM_006034476.2"/>
</dbReference>
<evidence type="ECO:0000259" key="7">
    <source>
        <dbReference type="Pfam" id="PF02988"/>
    </source>
</evidence>
<evidence type="ECO:0000256" key="3">
    <source>
        <dbReference type="ARBA" id="ARBA00022525"/>
    </source>
</evidence>
<dbReference type="CDD" id="cd23588">
    <property type="entry name" value="TFP_LU_ECD_PLIG"/>
    <property type="match status" value="1"/>
</dbReference>
<dbReference type="STRING" id="38654.A0A1U7SF37"/>
<dbReference type="RefSeq" id="XP_025072244.1">
    <property type="nucleotide sequence ID" value="XM_025216459.1"/>
</dbReference>
<reference evidence="9" key="1">
    <citation type="submission" date="2022-04" db="UniProtKB">
        <authorList>
            <consortium name="RefSeq"/>
        </authorList>
    </citation>
    <scope>IDENTIFICATION</scope>
</reference>
<comment type="similarity">
    <text evidence="2">Belongs to the CNF-like-inhibitor family.</text>
</comment>
<organism evidence="9">
    <name type="scientific">Alligator sinensis</name>
    <name type="common">Chinese alligator</name>
    <dbReference type="NCBI Taxonomy" id="38654"/>
    <lineage>
        <taxon>Eukaryota</taxon>
        <taxon>Metazoa</taxon>
        <taxon>Chordata</taxon>
        <taxon>Craniata</taxon>
        <taxon>Vertebrata</taxon>
        <taxon>Euteleostomi</taxon>
        <taxon>Archelosauria</taxon>
        <taxon>Archosauria</taxon>
        <taxon>Crocodylia</taxon>
        <taxon>Alligatoridae</taxon>
        <taxon>Alligatorinae</taxon>
        <taxon>Alligator</taxon>
    </lineage>
</organism>
<feature type="chain" id="PRO_5044566449" evidence="5">
    <location>
        <begin position="20"/>
        <end position="229"/>
    </location>
</feature>
<keyword evidence="4" id="KW-1015">Disulfide bond</keyword>
<evidence type="ECO:0000256" key="5">
    <source>
        <dbReference type="SAM" id="SignalP"/>
    </source>
</evidence>
<dbReference type="GO" id="GO:0030154">
    <property type="term" value="P:cell differentiation"/>
    <property type="evidence" value="ECO:0007669"/>
    <property type="project" value="UniProtKB-ARBA"/>
</dbReference>
<feature type="signal peptide" evidence="5">
    <location>
        <begin position="1"/>
        <end position="19"/>
    </location>
</feature>
<accession>A0A1U7SF37</accession>
<comment type="subcellular location">
    <subcellularLocation>
        <location evidence="1">Secreted</location>
    </subcellularLocation>
</comment>
<evidence type="ECO:0000313" key="8">
    <source>
        <dbReference type="Proteomes" id="UP000189705"/>
    </source>
</evidence>
<feature type="domain" description="UPAR/Ly6" evidence="6">
    <location>
        <begin position="115"/>
        <end position="184"/>
    </location>
</feature>
<dbReference type="PANTHER" id="PTHR20914:SF30">
    <property type="entry name" value="LY6_PLAUR DOMAIN CONTAINING 9"/>
    <property type="match status" value="1"/>
</dbReference>
<dbReference type="GeneID" id="102368156"/>
<evidence type="ECO:0000313" key="9">
    <source>
        <dbReference type="RefSeq" id="XP_006034538.1"/>
    </source>
</evidence>
<evidence type="ECO:0000313" key="11">
    <source>
        <dbReference type="RefSeq" id="XP_025072245.1"/>
    </source>
</evidence>
<dbReference type="Pfam" id="PF00021">
    <property type="entry name" value="UPAR_LY6"/>
    <property type="match status" value="1"/>
</dbReference>
<dbReference type="InterPro" id="IPR045860">
    <property type="entry name" value="Snake_toxin-like_sf"/>
</dbReference>
<dbReference type="Pfam" id="PF02988">
    <property type="entry name" value="PLA2_inh"/>
    <property type="match status" value="1"/>
</dbReference>
<evidence type="ECO:0000256" key="1">
    <source>
        <dbReference type="ARBA" id="ARBA00004613"/>
    </source>
</evidence>
<keyword evidence="8" id="KW-1185">Reference proteome</keyword>
<evidence type="ECO:0000256" key="2">
    <source>
        <dbReference type="ARBA" id="ARBA00006570"/>
    </source>
</evidence>
<dbReference type="Proteomes" id="UP000189705">
    <property type="component" value="Unplaced"/>
</dbReference>
<sequence>MKAPVILLFLSALLAAGTCLECEVCSGPGNTCNGVMTTCSSGEDSCFLALIERSETFGSVKYIQTMKGCVTSRVCGRSPAIFNSAVKQRIALTCCTGNSCKTASAQLSAENVVPNGLYCPYCIVLGSTYSCNATVSACTGEENQCLNVTGSHGSGPGNMATSFISCATPSACALVDAFGDGSQKVFEVFQLNISQHMCARALGLASSSPGHSRLLLPAFSGLILAMFLA</sequence>
<feature type="domain" description="Phospholipase A2 inhibitor N-terminal" evidence="7">
    <location>
        <begin position="21"/>
        <end position="102"/>
    </location>
</feature>
<gene>
    <name evidence="9 10 11" type="primary">LOC102368156</name>
</gene>
<dbReference type="Gene3D" id="2.10.60.10">
    <property type="entry name" value="CD59"/>
    <property type="match status" value="2"/>
</dbReference>
<dbReference type="AlphaFoldDB" id="A0A1U7SF37"/>
<keyword evidence="5" id="KW-0732">Signal</keyword>
<evidence type="ECO:0000259" key="6">
    <source>
        <dbReference type="Pfam" id="PF00021"/>
    </source>
</evidence>
<dbReference type="GO" id="GO:0019834">
    <property type="term" value="F:phospholipase A2 inhibitor activity"/>
    <property type="evidence" value="ECO:0007669"/>
    <property type="project" value="UniProtKB-KW"/>
</dbReference>
<dbReference type="InterPro" id="IPR016054">
    <property type="entry name" value="LY6_UPA_recep-like"/>
</dbReference>
<dbReference type="InterPro" id="IPR004126">
    <property type="entry name" value="PLipase_A2_inh_N"/>
</dbReference>
<dbReference type="PANTHER" id="PTHR20914">
    <property type="entry name" value="LY6/PLAUR DOMAIN-CONTAINING PROTEIN 8"/>
    <property type="match status" value="1"/>
</dbReference>
<keyword evidence="3" id="KW-0964">Secreted</keyword>
<evidence type="ECO:0000313" key="10">
    <source>
        <dbReference type="RefSeq" id="XP_025072244.1"/>
    </source>
</evidence>
<dbReference type="CDD" id="cd23572">
    <property type="entry name" value="TFP_LU_ECD_PINLYP_rpt2"/>
    <property type="match status" value="1"/>
</dbReference>
<dbReference type="GO" id="GO:0005576">
    <property type="term" value="C:extracellular region"/>
    <property type="evidence" value="ECO:0007669"/>
    <property type="project" value="UniProtKB-SubCell"/>
</dbReference>